<dbReference type="GO" id="GO:0003676">
    <property type="term" value="F:nucleic acid binding"/>
    <property type="evidence" value="ECO:0007669"/>
    <property type="project" value="InterPro"/>
</dbReference>
<dbReference type="InterPro" id="IPR036397">
    <property type="entry name" value="RNaseH_sf"/>
</dbReference>
<reference evidence="2" key="1">
    <citation type="submission" date="2023-06" db="EMBL/GenBank/DDBJ databases">
        <title>Genome-scale phylogeny and comparative genomics of the fungal order Sordariales.</title>
        <authorList>
            <consortium name="Lawrence Berkeley National Laboratory"/>
            <person name="Hensen N."/>
            <person name="Bonometti L."/>
            <person name="Westerberg I."/>
            <person name="Brannstrom I.O."/>
            <person name="Guillou S."/>
            <person name="Cros-Aarteil S."/>
            <person name="Calhoun S."/>
            <person name="Haridas S."/>
            <person name="Kuo A."/>
            <person name="Mondo S."/>
            <person name="Pangilinan J."/>
            <person name="Riley R."/>
            <person name="Labutti K."/>
            <person name="Andreopoulos B."/>
            <person name="Lipzen A."/>
            <person name="Chen C."/>
            <person name="Yanf M."/>
            <person name="Daum C."/>
            <person name="Ng V."/>
            <person name="Clum A."/>
            <person name="Steindorff A."/>
            <person name="Ohm R."/>
            <person name="Martin F."/>
            <person name="Silar P."/>
            <person name="Natvig D."/>
            <person name="Lalanne C."/>
            <person name="Gautier V."/>
            <person name="Ament-Velasquez S.L."/>
            <person name="Kruys A."/>
            <person name="Hutchinson M.I."/>
            <person name="Powell A.J."/>
            <person name="Barry K."/>
            <person name="Miller A.N."/>
            <person name="Grigoriev I.V."/>
            <person name="Debuchy R."/>
            <person name="Gladieux P."/>
            <person name="Thoren M.H."/>
            <person name="Johannesson H."/>
        </authorList>
    </citation>
    <scope>NUCLEOTIDE SEQUENCE</scope>
    <source>
        <strain evidence="2">PSN4</strain>
    </source>
</reference>
<gene>
    <name evidence="2" type="ORF">QBC47DRAFT_453130</name>
</gene>
<evidence type="ECO:0000313" key="2">
    <source>
        <dbReference type="EMBL" id="KAK1754013.1"/>
    </source>
</evidence>
<dbReference type="GO" id="GO:0004523">
    <property type="term" value="F:RNA-DNA hybrid ribonuclease activity"/>
    <property type="evidence" value="ECO:0007669"/>
    <property type="project" value="InterPro"/>
</dbReference>
<proteinExistence type="predicted"/>
<sequence>MPRSGIYIVPPYQDRPSARLTRRSVVQPATRFHPQDRNLSPEVHFPLQTVFAPDRPPYPRFINRFDSREMLLVVDGSCINNGRHASADRDPVAGCSFLFKATPSLALDRPASPVTFPFLATQKLEREGPDGVVSEHTSNRAKLRAVIAALQFRPWDAEGWRRVVILTDLEYIVNGATLWLPKWVKRRWRKPRAGGGGKYLNRDLWEELQARIDELRARGCEVSFWLVKRDDERESEFIELAKKAAQRAARAEPGVQVEKFTKLCGIML</sequence>
<keyword evidence="3" id="KW-1185">Reference proteome</keyword>
<protein>
    <submittedName>
        <fullName evidence="2">Ribonuclease H</fullName>
    </submittedName>
</protein>
<dbReference type="AlphaFoldDB" id="A0AAJ0B974"/>
<dbReference type="SUPFAM" id="SSF53098">
    <property type="entry name" value="Ribonuclease H-like"/>
    <property type="match status" value="1"/>
</dbReference>
<evidence type="ECO:0000313" key="3">
    <source>
        <dbReference type="Proteomes" id="UP001239445"/>
    </source>
</evidence>
<comment type="caution">
    <text evidence="2">The sequence shown here is derived from an EMBL/GenBank/DDBJ whole genome shotgun (WGS) entry which is preliminary data.</text>
</comment>
<dbReference type="PROSITE" id="PS50879">
    <property type="entry name" value="RNASE_H_1"/>
    <property type="match status" value="1"/>
</dbReference>
<dbReference type="Pfam" id="PF00075">
    <property type="entry name" value="RNase_H"/>
    <property type="match status" value="1"/>
</dbReference>
<dbReference type="EMBL" id="MU839836">
    <property type="protein sequence ID" value="KAK1754013.1"/>
    <property type="molecule type" value="Genomic_DNA"/>
</dbReference>
<name>A0AAJ0B974_9PEZI</name>
<accession>A0AAJ0B974</accession>
<dbReference type="Gene3D" id="3.30.420.10">
    <property type="entry name" value="Ribonuclease H-like superfamily/Ribonuclease H"/>
    <property type="match status" value="1"/>
</dbReference>
<evidence type="ECO:0000259" key="1">
    <source>
        <dbReference type="PROSITE" id="PS50879"/>
    </source>
</evidence>
<dbReference type="InterPro" id="IPR002156">
    <property type="entry name" value="RNaseH_domain"/>
</dbReference>
<dbReference type="InterPro" id="IPR012337">
    <property type="entry name" value="RNaseH-like_sf"/>
</dbReference>
<dbReference type="Proteomes" id="UP001239445">
    <property type="component" value="Unassembled WGS sequence"/>
</dbReference>
<organism evidence="2 3">
    <name type="scientific">Echria macrotheca</name>
    <dbReference type="NCBI Taxonomy" id="438768"/>
    <lineage>
        <taxon>Eukaryota</taxon>
        <taxon>Fungi</taxon>
        <taxon>Dikarya</taxon>
        <taxon>Ascomycota</taxon>
        <taxon>Pezizomycotina</taxon>
        <taxon>Sordariomycetes</taxon>
        <taxon>Sordariomycetidae</taxon>
        <taxon>Sordariales</taxon>
        <taxon>Schizotheciaceae</taxon>
        <taxon>Echria</taxon>
    </lineage>
</organism>
<feature type="domain" description="RNase H type-1" evidence="1">
    <location>
        <begin position="66"/>
        <end position="250"/>
    </location>
</feature>